<dbReference type="SUPFAM" id="SSF55608">
    <property type="entry name" value="Homing endonucleases"/>
    <property type="match status" value="2"/>
</dbReference>
<feature type="domain" description="Homing endonuclease LAGLIDADG" evidence="1">
    <location>
        <begin position="171"/>
        <end position="260"/>
    </location>
</feature>
<dbReference type="PANTHER" id="PTHR37520:SF1">
    <property type="entry name" value="INTRON-ENCODED DNA ENDONUCLEASE AI2A-RELATED"/>
    <property type="match status" value="1"/>
</dbReference>
<dbReference type="InterPro" id="IPR027434">
    <property type="entry name" value="Homing_endonucl"/>
</dbReference>
<dbReference type="EMBL" id="KJ806272">
    <property type="protein sequence ID" value="AIK29172.1"/>
    <property type="molecule type" value="Genomic_DNA"/>
</dbReference>
<evidence type="ECO:0000313" key="2">
    <source>
        <dbReference type="EMBL" id="AIK29172.1"/>
    </source>
</evidence>
<dbReference type="RefSeq" id="YP_009054684.1">
    <property type="nucleotide sequence ID" value="NC_024762.1"/>
</dbReference>
<protein>
    <submittedName>
        <fullName evidence="2">Hypothetical LAGLIDADG homing endonuclease</fullName>
    </submittedName>
</protein>
<sequence>MLCEREARSAALPYFLKTAFSTFFRKNFSIQAQVETPEAVCAPTNLKNKKLNKKIKSLRWSQWLAGLIDGNGCFLVSKAGYISLEITISSKDEALLPQIQNKYGGSLKARAGLNAVRYRLHDKGNIIKLCVDVNGFIRHPVRLQQFTKVCNKLCLEVKSPDLLNKNHGWFAGMFDADGCITFNLSGKFPQITVSVTQKYKEIPLAFKKVFKGSLYYDKSKNGYWSWAVQSKESVLEIINYFKKFPCRSSRRQKLFLTPKVYNLLQDKAYLPQTSQLHLPTLHKKWLKLLLAWKAL</sequence>
<dbReference type="PANTHER" id="PTHR37520">
    <property type="entry name" value="INTRON-ENCODED DNA ENDONUCLEASE AI2A-RELATED"/>
    <property type="match status" value="1"/>
</dbReference>
<keyword evidence="2" id="KW-0496">Mitochondrion</keyword>
<dbReference type="Gene3D" id="3.10.28.10">
    <property type="entry name" value="Homing endonucleases"/>
    <property type="match status" value="2"/>
</dbReference>
<organism evidence="2">
    <name type="scientific">Ourococcus multisporus</name>
    <dbReference type="NCBI Taxonomy" id="132186"/>
    <lineage>
        <taxon>Eukaryota</taxon>
        <taxon>Viridiplantae</taxon>
        <taxon>Chlorophyta</taxon>
        <taxon>core chlorophytes</taxon>
        <taxon>Chlorophyceae</taxon>
        <taxon>CS clade</taxon>
        <taxon>Sphaeropleales</taxon>
        <taxon>Selenastraceae</taxon>
        <taxon>Ourococcus</taxon>
    </lineage>
</organism>
<accession>A0A076VFM6</accession>
<feature type="domain" description="Homing endonuclease LAGLIDADG" evidence="1">
    <location>
        <begin position="64"/>
        <end position="128"/>
    </location>
</feature>
<reference evidence="2" key="1">
    <citation type="journal article" date="2014" name="Genome Biol. Evol.">
        <title>Gene arrangement convergence, diverse intron content, and genetic code modifications in mitochondrial genomes of Sphaeropleales (Chlorophyta).</title>
        <authorList>
            <person name="Fucikova K."/>
            <person name="Lewis P.O."/>
            <person name="Gonzalez-Halphen D."/>
            <person name="Lewis L.A."/>
        </authorList>
    </citation>
    <scope>NUCLEOTIDE SEQUENCE</scope>
    <source>
        <strain evidence="2">UTEX 1240</strain>
    </source>
</reference>
<proteinExistence type="predicted"/>
<keyword evidence="2" id="KW-0540">Nuclease</keyword>
<name>A0A076VFM6_9CHLO</name>
<dbReference type="Pfam" id="PF00961">
    <property type="entry name" value="LAGLIDADG_1"/>
    <property type="match status" value="2"/>
</dbReference>
<keyword evidence="2" id="KW-0378">Hydrolase</keyword>
<keyword evidence="2" id="KW-0255">Endonuclease</keyword>
<dbReference type="AlphaFoldDB" id="A0A076VFM6"/>
<dbReference type="GO" id="GO:0004519">
    <property type="term" value="F:endonuclease activity"/>
    <property type="evidence" value="ECO:0007669"/>
    <property type="project" value="UniProtKB-KW"/>
</dbReference>
<dbReference type="InterPro" id="IPR004860">
    <property type="entry name" value="LAGLIDADG_dom"/>
</dbReference>
<geneLocation type="mitochondrion" evidence="2"/>
<evidence type="ECO:0000259" key="1">
    <source>
        <dbReference type="Pfam" id="PF00961"/>
    </source>
</evidence>